<keyword evidence="2" id="KW-1185">Reference proteome</keyword>
<evidence type="ECO:0000313" key="2">
    <source>
        <dbReference type="Proteomes" id="UP001054945"/>
    </source>
</evidence>
<dbReference type="EMBL" id="BPLR01009351">
    <property type="protein sequence ID" value="GIY31266.1"/>
    <property type="molecule type" value="Genomic_DNA"/>
</dbReference>
<protein>
    <submittedName>
        <fullName evidence="1">Uncharacterized protein</fullName>
    </submittedName>
</protein>
<dbReference type="AlphaFoldDB" id="A0AAV4SDM0"/>
<sequence>IEPELRPGPPSFATDIPRTVVASSHGDYDWNPSTNSMIVAYRMFKNSHSEWTWDLKQAIPEDTESITGQSNHCLFLRNTFKCLDIRI</sequence>
<name>A0AAV4SDM0_CAEEX</name>
<reference evidence="1 2" key="1">
    <citation type="submission" date="2021-06" db="EMBL/GenBank/DDBJ databases">
        <title>Caerostris extrusa draft genome.</title>
        <authorList>
            <person name="Kono N."/>
            <person name="Arakawa K."/>
        </authorList>
    </citation>
    <scope>NUCLEOTIDE SEQUENCE [LARGE SCALE GENOMIC DNA]</scope>
</reference>
<feature type="non-terminal residue" evidence="1">
    <location>
        <position position="1"/>
    </location>
</feature>
<evidence type="ECO:0000313" key="1">
    <source>
        <dbReference type="EMBL" id="GIY31266.1"/>
    </source>
</evidence>
<comment type="caution">
    <text evidence="1">The sequence shown here is derived from an EMBL/GenBank/DDBJ whole genome shotgun (WGS) entry which is preliminary data.</text>
</comment>
<dbReference type="Proteomes" id="UP001054945">
    <property type="component" value="Unassembled WGS sequence"/>
</dbReference>
<organism evidence="1 2">
    <name type="scientific">Caerostris extrusa</name>
    <name type="common">Bark spider</name>
    <name type="synonym">Caerostris bankana</name>
    <dbReference type="NCBI Taxonomy" id="172846"/>
    <lineage>
        <taxon>Eukaryota</taxon>
        <taxon>Metazoa</taxon>
        <taxon>Ecdysozoa</taxon>
        <taxon>Arthropoda</taxon>
        <taxon>Chelicerata</taxon>
        <taxon>Arachnida</taxon>
        <taxon>Araneae</taxon>
        <taxon>Araneomorphae</taxon>
        <taxon>Entelegynae</taxon>
        <taxon>Araneoidea</taxon>
        <taxon>Araneidae</taxon>
        <taxon>Caerostris</taxon>
    </lineage>
</organism>
<accession>A0AAV4SDM0</accession>
<proteinExistence type="predicted"/>
<gene>
    <name evidence="1" type="ORF">CEXT_5111</name>
</gene>